<evidence type="ECO:0000313" key="2">
    <source>
        <dbReference type="EMBL" id="SDE12435.1"/>
    </source>
</evidence>
<feature type="region of interest" description="Disordered" evidence="1">
    <location>
        <begin position="343"/>
        <end position="366"/>
    </location>
</feature>
<keyword evidence="3" id="KW-1185">Reference proteome</keyword>
<dbReference type="AlphaFoldDB" id="A0A1G7AEI8"/>
<organism evidence="2 3">
    <name type="scientific">Belnapia rosea</name>
    <dbReference type="NCBI Taxonomy" id="938405"/>
    <lineage>
        <taxon>Bacteria</taxon>
        <taxon>Pseudomonadati</taxon>
        <taxon>Pseudomonadota</taxon>
        <taxon>Alphaproteobacteria</taxon>
        <taxon>Acetobacterales</taxon>
        <taxon>Roseomonadaceae</taxon>
        <taxon>Belnapia</taxon>
    </lineage>
</organism>
<name>A0A1G7AEI8_9PROT</name>
<dbReference type="STRING" id="938405.SAMN02927895_03531"/>
<reference evidence="2 3" key="1">
    <citation type="submission" date="2016-10" db="EMBL/GenBank/DDBJ databases">
        <authorList>
            <person name="de Groot N.N."/>
        </authorList>
    </citation>
    <scope>NUCLEOTIDE SEQUENCE [LARGE SCALE GENOMIC DNA]</scope>
    <source>
        <strain evidence="2 3">CPCC 100156</strain>
    </source>
</reference>
<dbReference type="EMBL" id="FMZX01000019">
    <property type="protein sequence ID" value="SDE12435.1"/>
    <property type="molecule type" value="Genomic_DNA"/>
</dbReference>
<proteinExistence type="predicted"/>
<evidence type="ECO:0000256" key="1">
    <source>
        <dbReference type="SAM" id="MobiDB-lite"/>
    </source>
</evidence>
<gene>
    <name evidence="2" type="ORF">SAMN04487779_101943</name>
</gene>
<sequence>MIETLHAPARAALTRPRLAILLTGAATAMPGWLRRLGDQRLADGLRPAAGAIGVVMLPAGRPLQRDDMPEDLPFSLRIAAPGPGSWREGLLAAADWVGPKGVVMLAEAGALPAPGWLAAHLAALAGGAEAVVGRLVPPTPAHAYARLLAEIACRLDPLEQAPWPGLDAEAVCNLSLRAALLDHDGPIAGPQALLASLRRRDLRLRSAPAAVVSGMSAPPVPERLVMACRRIRARAMLRRLWDEGVGTVAPETAALRRLARQLGLPAGALAGLLRLRHFGAVWDAVEAASPRLARQAVPPQALAGEHRRARLLLAALRLRPVRGRTEAAPSSAAAWRALHGVTGPIAPGERPVPQPASASADSRWGR</sequence>
<protein>
    <submittedName>
        <fullName evidence="2">Uncharacterized protein</fullName>
    </submittedName>
</protein>
<evidence type="ECO:0000313" key="3">
    <source>
        <dbReference type="Proteomes" id="UP000198925"/>
    </source>
</evidence>
<accession>A0A1G7AEI8</accession>
<dbReference type="RefSeq" id="WP_090664697.1">
    <property type="nucleotide sequence ID" value="NZ_FMZX01000019.1"/>
</dbReference>
<dbReference type="Proteomes" id="UP000198925">
    <property type="component" value="Unassembled WGS sequence"/>
</dbReference>